<evidence type="ECO:0000256" key="7">
    <source>
        <dbReference type="ARBA" id="ARBA00033409"/>
    </source>
</evidence>
<proteinExistence type="inferred from homology"/>
<evidence type="ECO:0000256" key="2">
    <source>
        <dbReference type="ARBA" id="ARBA00007452"/>
    </source>
</evidence>
<dbReference type="OrthoDB" id="9804792at2"/>
<sequence length="252" mass="27275">MRISGEPGFVLHARAWRETSLLVEVLSANHGRVGLVARGVQGPKRHALRAALQPLQSIRFDAVQRGELAQLRGAEAMDAAPRLSGDAMVSAFYLNELTLRLVPRGDALPELFLAYANTRQRLRDGEPLAWTLRRYERDLLDALGIGFDWSLEAGGGPVDPAARYRVDPEAGPVRMLSDRGAQDRRQGATGRGLLALAADEFPQAGDLAGLRHVLRAVLAAHLGPRGLKSWEMLSGLPGRAGFDPALRDQGGD</sequence>
<keyword evidence="5 8" id="KW-0233">DNA recombination</keyword>
<dbReference type="SUPFAM" id="SSF57863">
    <property type="entry name" value="ArfGap/RecO-like zinc finger"/>
    <property type="match status" value="1"/>
</dbReference>
<evidence type="ECO:0000256" key="8">
    <source>
        <dbReference type="HAMAP-Rule" id="MF_00201"/>
    </source>
</evidence>
<dbReference type="InterPro" id="IPR022572">
    <property type="entry name" value="DNA_rep/recomb_RecO_N"/>
</dbReference>
<evidence type="ECO:0000313" key="10">
    <source>
        <dbReference type="EMBL" id="KGO98230.1"/>
    </source>
</evidence>
<evidence type="ECO:0000259" key="9">
    <source>
        <dbReference type="Pfam" id="PF11967"/>
    </source>
</evidence>
<dbReference type="eggNOG" id="COG1381">
    <property type="taxonomic scope" value="Bacteria"/>
</dbReference>
<keyword evidence="11" id="KW-1185">Reference proteome</keyword>
<dbReference type="GO" id="GO:0006310">
    <property type="term" value="P:DNA recombination"/>
    <property type="evidence" value="ECO:0007669"/>
    <property type="project" value="UniProtKB-UniRule"/>
</dbReference>
<dbReference type="Gene3D" id="1.20.1440.120">
    <property type="entry name" value="Recombination protein O, C-terminal domain"/>
    <property type="match status" value="1"/>
</dbReference>
<dbReference type="InterPro" id="IPR003717">
    <property type="entry name" value="RecO"/>
</dbReference>
<keyword evidence="6 8" id="KW-0234">DNA repair</keyword>
<evidence type="ECO:0000256" key="6">
    <source>
        <dbReference type="ARBA" id="ARBA00023204"/>
    </source>
</evidence>
<dbReference type="InterPro" id="IPR012340">
    <property type="entry name" value="NA-bd_OB-fold"/>
</dbReference>
<accession>A0A0A0M567</accession>
<comment type="similarity">
    <text evidence="2 8">Belongs to the RecO family.</text>
</comment>
<comment type="function">
    <text evidence="1 8">Involved in DNA repair and RecF pathway recombination.</text>
</comment>
<dbReference type="PANTHER" id="PTHR33991">
    <property type="entry name" value="DNA REPAIR PROTEIN RECO"/>
    <property type="match status" value="1"/>
</dbReference>
<dbReference type="GO" id="GO:0043590">
    <property type="term" value="C:bacterial nucleoid"/>
    <property type="evidence" value="ECO:0007669"/>
    <property type="project" value="TreeGrafter"/>
</dbReference>
<dbReference type="Gene3D" id="2.40.50.140">
    <property type="entry name" value="Nucleic acid-binding proteins"/>
    <property type="match status" value="1"/>
</dbReference>
<dbReference type="Pfam" id="PF02565">
    <property type="entry name" value="RecO_C"/>
    <property type="match status" value="1"/>
</dbReference>
<reference evidence="10 11" key="1">
    <citation type="submission" date="2013-08" db="EMBL/GenBank/DDBJ databases">
        <title>Genomic analysis of Lysobacter defluvii.</title>
        <authorList>
            <person name="Wang Q."/>
            <person name="Wang G."/>
        </authorList>
    </citation>
    <scope>NUCLEOTIDE SEQUENCE [LARGE SCALE GENOMIC DNA]</scope>
    <source>
        <strain evidence="10 11">IMMIB APB-9</strain>
    </source>
</reference>
<keyword evidence="4 8" id="KW-0227">DNA damage</keyword>
<gene>
    <name evidence="8" type="primary">recO</name>
    <name evidence="10" type="ORF">N791_03950</name>
</gene>
<dbReference type="HAMAP" id="MF_00201">
    <property type="entry name" value="RecO"/>
    <property type="match status" value="1"/>
</dbReference>
<dbReference type="SUPFAM" id="SSF50249">
    <property type="entry name" value="Nucleic acid-binding proteins"/>
    <property type="match status" value="1"/>
</dbReference>
<dbReference type="RefSeq" id="WP_052106818.1">
    <property type="nucleotide sequence ID" value="NZ_AUHT01000006.1"/>
</dbReference>
<dbReference type="Proteomes" id="UP000030003">
    <property type="component" value="Unassembled WGS sequence"/>
</dbReference>
<dbReference type="GO" id="GO:0006302">
    <property type="term" value="P:double-strand break repair"/>
    <property type="evidence" value="ECO:0007669"/>
    <property type="project" value="TreeGrafter"/>
</dbReference>
<dbReference type="PANTHER" id="PTHR33991:SF1">
    <property type="entry name" value="DNA REPAIR PROTEIN RECO"/>
    <property type="match status" value="1"/>
</dbReference>
<evidence type="ECO:0000256" key="3">
    <source>
        <dbReference type="ARBA" id="ARBA00021310"/>
    </source>
</evidence>
<protein>
    <recommendedName>
        <fullName evidence="3 8">DNA repair protein RecO</fullName>
    </recommendedName>
    <alternativeName>
        <fullName evidence="7 8">Recombination protein O</fullName>
    </alternativeName>
</protein>
<feature type="domain" description="DNA replication/recombination mediator RecO N-terminal" evidence="9">
    <location>
        <begin position="1"/>
        <end position="78"/>
    </location>
</feature>
<evidence type="ECO:0000256" key="4">
    <source>
        <dbReference type="ARBA" id="ARBA00022763"/>
    </source>
</evidence>
<evidence type="ECO:0000313" key="11">
    <source>
        <dbReference type="Proteomes" id="UP000030003"/>
    </source>
</evidence>
<evidence type="ECO:0000256" key="1">
    <source>
        <dbReference type="ARBA" id="ARBA00003065"/>
    </source>
</evidence>
<name>A0A0A0M567_9GAMM</name>
<dbReference type="InterPro" id="IPR037278">
    <property type="entry name" value="ARFGAP/RecO"/>
</dbReference>
<dbReference type="InterPro" id="IPR042242">
    <property type="entry name" value="RecO_C"/>
</dbReference>
<evidence type="ECO:0000256" key="5">
    <source>
        <dbReference type="ARBA" id="ARBA00023172"/>
    </source>
</evidence>
<dbReference type="STRING" id="1385515.GCA_000423325_01005"/>
<dbReference type="AlphaFoldDB" id="A0A0A0M567"/>
<organism evidence="10 11">
    <name type="scientific">Lysobacter defluvii IMMIB APB-9 = DSM 18482</name>
    <dbReference type="NCBI Taxonomy" id="1385515"/>
    <lineage>
        <taxon>Bacteria</taxon>
        <taxon>Pseudomonadati</taxon>
        <taxon>Pseudomonadota</taxon>
        <taxon>Gammaproteobacteria</taxon>
        <taxon>Lysobacterales</taxon>
        <taxon>Lysobacteraceae</taxon>
        <taxon>Novilysobacter</taxon>
    </lineage>
</organism>
<dbReference type="NCBIfam" id="TIGR00613">
    <property type="entry name" value="reco"/>
    <property type="match status" value="1"/>
</dbReference>
<comment type="caution">
    <text evidence="10">The sequence shown here is derived from an EMBL/GenBank/DDBJ whole genome shotgun (WGS) entry which is preliminary data.</text>
</comment>
<dbReference type="Pfam" id="PF11967">
    <property type="entry name" value="RecO_N"/>
    <property type="match status" value="1"/>
</dbReference>
<dbReference type="EMBL" id="AVBH01000109">
    <property type="protein sequence ID" value="KGO98230.1"/>
    <property type="molecule type" value="Genomic_DNA"/>
</dbReference>